<comment type="caution">
    <text evidence="9">The sequence shown here is derived from an EMBL/GenBank/DDBJ whole genome shotgun (WGS) entry which is preliminary data.</text>
</comment>
<evidence type="ECO:0000256" key="7">
    <source>
        <dbReference type="ARBA" id="ARBA00023291"/>
    </source>
</evidence>
<organism evidence="9 10">
    <name type="scientific">Nonomuraea endophytica</name>
    <dbReference type="NCBI Taxonomy" id="714136"/>
    <lineage>
        <taxon>Bacteria</taxon>
        <taxon>Bacillati</taxon>
        <taxon>Actinomycetota</taxon>
        <taxon>Actinomycetes</taxon>
        <taxon>Streptosporangiales</taxon>
        <taxon>Streptosporangiaceae</taxon>
        <taxon>Nonomuraea</taxon>
    </lineage>
</organism>
<keyword evidence="3 8" id="KW-0479">Metal-binding</keyword>
<dbReference type="GO" id="GO:0005506">
    <property type="term" value="F:iron ion binding"/>
    <property type="evidence" value="ECO:0007669"/>
    <property type="project" value="UniProtKB-UniRule"/>
</dbReference>
<dbReference type="PANTHER" id="PTHR36923">
    <property type="entry name" value="FERREDOXIN"/>
    <property type="match status" value="1"/>
</dbReference>
<keyword evidence="5 8" id="KW-0408">Iron</keyword>
<keyword evidence="10" id="KW-1185">Reference proteome</keyword>
<keyword evidence="4 8" id="KW-0249">Electron transport</keyword>
<dbReference type="GO" id="GO:0051538">
    <property type="term" value="F:3 iron, 4 sulfur cluster binding"/>
    <property type="evidence" value="ECO:0007669"/>
    <property type="project" value="UniProtKB-KW"/>
</dbReference>
<evidence type="ECO:0000256" key="3">
    <source>
        <dbReference type="ARBA" id="ARBA00022723"/>
    </source>
</evidence>
<dbReference type="Pfam" id="PF13370">
    <property type="entry name" value="Fer4_13"/>
    <property type="match status" value="1"/>
</dbReference>
<evidence type="ECO:0000256" key="8">
    <source>
        <dbReference type="RuleBase" id="RU368020"/>
    </source>
</evidence>
<dbReference type="PANTHER" id="PTHR36923:SF3">
    <property type="entry name" value="FERREDOXIN"/>
    <property type="match status" value="1"/>
</dbReference>
<evidence type="ECO:0000256" key="1">
    <source>
        <dbReference type="ARBA" id="ARBA00001927"/>
    </source>
</evidence>
<accession>A0A7W8EG25</accession>
<keyword evidence="2 8" id="KW-0813">Transport</keyword>
<evidence type="ECO:0000256" key="4">
    <source>
        <dbReference type="ARBA" id="ARBA00022982"/>
    </source>
</evidence>
<evidence type="ECO:0000313" key="10">
    <source>
        <dbReference type="Proteomes" id="UP000568380"/>
    </source>
</evidence>
<dbReference type="AlphaFoldDB" id="A0A7W8EG25"/>
<dbReference type="Proteomes" id="UP000568380">
    <property type="component" value="Unassembled WGS sequence"/>
</dbReference>
<dbReference type="InterPro" id="IPR051269">
    <property type="entry name" value="Fe-S_cluster_ET"/>
</dbReference>
<dbReference type="InterPro" id="IPR001080">
    <property type="entry name" value="3Fe4S_ferredoxin"/>
</dbReference>
<dbReference type="SUPFAM" id="SSF54862">
    <property type="entry name" value="4Fe-4S ferredoxins"/>
    <property type="match status" value="1"/>
</dbReference>
<evidence type="ECO:0000313" key="9">
    <source>
        <dbReference type="EMBL" id="MBB5078038.1"/>
    </source>
</evidence>
<name>A0A7W8EG25_9ACTN</name>
<dbReference type="Gene3D" id="3.30.70.20">
    <property type="match status" value="1"/>
</dbReference>
<evidence type="ECO:0000256" key="5">
    <source>
        <dbReference type="ARBA" id="ARBA00023004"/>
    </source>
</evidence>
<dbReference type="RefSeq" id="WP_184962410.1">
    <property type="nucleotide sequence ID" value="NZ_JACHIN010000004.1"/>
</dbReference>
<evidence type="ECO:0000256" key="2">
    <source>
        <dbReference type="ARBA" id="ARBA00022448"/>
    </source>
</evidence>
<keyword evidence="6 8" id="KW-0411">Iron-sulfur</keyword>
<gene>
    <name evidence="9" type="ORF">HNR40_003513</name>
</gene>
<reference evidence="9 10" key="1">
    <citation type="submission" date="2020-08" db="EMBL/GenBank/DDBJ databases">
        <title>Genomic Encyclopedia of Type Strains, Phase IV (KMG-IV): sequencing the most valuable type-strain genomes for metagenomic binning, comparative biology and taxonomic classification.</title>
        <authorList>
            <person name="Goeker M."/>
        </authorList>
    </citation>
    <scope>NUCLEOTIDE SEQUENCE [LARGE SCALE GENOMIC DNA]</scope>
    <source>
        <strain evidence="9 10">DSM 45385</strain>
    </source>
</reference>
<protein>
    <recommendedName>
        <fullName evidence="8">Ferredoxin</fullName>
    </recommendedName>
</protein>
<sequence length="63" mass="6656">MVIVVDRERCAAAGQCAAWAPEVFDQDPDDGRIVLLAQSDGPQVRRAVSGCPTGAITLMPSSR</sequence>
<dbReference type="EMBL" id="JACHIN010000004">
    <property type="protein sequence ID" value="MBB5078038.1"/>
    <property type="molecule type" value="Genomic_DNA"/>
</dbReference>
<evidence type="ECO:0000256" key="6">
    <source>
        <dbReference type="ARBA" id="ARBA00023014"/>
    </source>
</evidence>
<comment type="cofactor">
    <cofactor evidence="1">
        <name>[3Fe-4S] cluster</name>
        <dbReference type="ChEBI" id="CHEBI:21137"/>
    </cofactor>
</comment>
<keyword evidence="7" id="KW-0003">3Fe-4S</keyword>
<dbReference type="GO" id="GO:0009055">
    <property type="term" value="F:electron transfer activity"/>
    <property type="evidence" value="ECO:0007669"/>
    <property type="project" value="UniProtKB-UniRule"/>
</dbReference>
<proteinExistence type="predicted"/>
<comment type="function">
    <text evidence="8">Ferredoxins are iron-sulfur proteins that transfer electrons in a wide variety of metabolic reactions.</text>
</comment>
<dbReference type="PRINTS" id="PR00352">
    <property type="entry name" value="3FE4SFRDOXIN"/>
</dbReference>